<dbReference type="EMBL" id="JAUNZN010000003">
    <property type="protein sequence ID" value="KAK4823788.1"/>
    <property type="molecule type" value="Genomic_DNA"/>
</dbReference>
<name>A0AAN7SBE8_MYCAM</name>
<evidence type="ECO:0000313" key="1">
    <source>
        <dbReference type="EMBL" id="KAK4823788.1"/>
    </source>
</evidence>
<evidence type="ECO:0000313" key="2">
    <source>
        <dbReference type="Proteomes" id="UP001333110"/>
    </source>
</evidence>
<evidence type="ECO:0008006" key="3">
    <source>
        <dbReference type="Google" id="ProtNLM"/>
    </source>
</evidence>
<dbReference type="Proteomes" id="UP001333110">
    <property type="component" value="Unassembled WGS sequence"/>
</dbReference>
<comment type="caution">
    <text evidence="1">The sequence shown here is derived from an EMBL/GenBank/DDBJ whole genome shotgun (WGS) entry which is preliminary data.</text>
</comment>
<dbReference type="PANTHER" id="PTHR33332">
    <property type="entry name" value="REVERSE TRANSCRIPTASE DOMAIN-CONTAINING PROTEIN"/>
    <property type="match status" value="1"/>
</dbReference>
<organism evidence="1 2">
    <name type="scientific">Mycteria americana</name>
    <name type="common">Wood stork</name>
    <dbReference type="NCBI Taxonomy" id="33587"/>
    <lineage>
        <taxon>Eukaryota</taxon>
        <taxon>Metazoa</taxon>
        <taxon>Chordata</taxon>
        <taxon>Craniata</taxon>
        <taxon>Vertebrata</taxon>
        <taxon>Euteleostomi</taxon>
        <taxon>Archelosauria</taxon>
        <taxon>Archosauria</taxon>
        <taxon>Dinosauria</taxon>
        <taxon>Saurischia</taxon>
        <taxon>Theropoda</taxon>
        <taxon>Coelurosauria</taxon>
        <taxon>Aves</taxon>
        <taxon>Neognathae</taxon>
        <taxon>Neoaves</taxon>
        <taxon>Aequornithes</taxon>
        <taxon>Ciconiiformes</taxon>
        <taxon>Ciconiidae</taxon>
        <taxon>Mycteria</taxon>
    </lineage>
</organism>
<protein>
    <recommendedName>
        <fullName evidence="3">Reverse transcriptase domain-containing protein</fullName>
    </recommendedName>
</protein>
<reference evidence="1 2" key="1">
    <citation type="journal article" date="2023" name="J. Hered.">
        <title>Chromosome-level genome of the wood stork (Mycteria americana) provides insight into avian chromosome evolution.</title>
        <authorList>
            <person name="Flamio R. Jr."/>
            <person name="Ramstad K.M."/>
        </authorList>
    </citation>
    <scope>NUCLEOTIDE SEQUENCE [LARGE SCALE GENOMIC DNA]</scope>
    <source>
        <strain evidence="1">JAX WOST 10</strain>
    </source>
</reference>
<proteinExistence type="predicted"/>
<dbReference type="AlphaFoldDB" id="A0AAN7SBE8"/>
<sequence>MLCPGRGVAVEGQIQTWSAQNILTNRRSGKKKQQQDHLGKGSCAKVTPKRLIGDVKVKGSLGCSDHDMVDFRILRGRRRVKSKLTILDFRRADFGLFKDLYLLGRVLWDRPREEDEVRKAKTQLELNLAKDVKDNKKSFYRYVDDKRKTRENVGPLLSKMWELVTRNMEKAEVLNAFFTSVFTSKTSLQEPQVPETREVPEDWRKANATAVFKKGKKEDPQNYRLASLTLIPGMVMKQLIMGTVSRHMKDTKVIRSSEHGFTKGKAGLTNLRTFYNKMTGLVDERRTIDIVYLDFSKAFDTVCRKILIDKLLMYGLDEQTVRATWLERSFAEKVLVDARLNMSQQYALAAKKANGILGCIDKVFPAALVRPHLECCVQSWAPQSKTDMHILERVQRRTTKMMKGLEHLSYGERLREPGLFSQEKRRLREDLRRVPRGWSQAIFSGAQCQDQRPWAGGSLGTSGMKRRRLPWNIRKHYFTVSVTEHWYRLPREAGGSPSLVIFKSHLDVVMSNWLSVALLEQGDWTR</sequence>
<accession>A0AAN7SBE8</accession>
<gene>
    <name evidence="1" type="ORF">QYF61_006510</name>
</gene>
<keyword evidence="2" id="KW-1185">Reference proteome</keyword>